<gene>
    <name evidence="7" type="ORF">IAB80_02890</name>
</gene>
<evidence type="ECO:0000313" key="8">
    <source>
        <dbReference type="Proteomes" id="UP000823771"/>
    </source>
</evidence>
<dbReference type="AlphaFoldDB" id="A0A9D9NL78"/>
<evidence type="ECO:0000256" key="5">
    <source>
        <dbReference type="ARBA" id="ARBA00023211"/>
    </source>
</evidence>
<keyword evidence="2" id="KW-0997">Cell inner membrane</keyword>
<dbReference type="GO" id="GO:0008758">
    <property type="term" value="F:UDP-2,3-diacylglucosamine hydrolase activity"/>
    <property type="evidence" value="ECO:0007669"/>
    <property type="project" value="TreeGrafter"/>
</dbReference>
<dbReference type="PANTHER" id="PTHR34990">
    <property type="entry name" value="UDP-2,3-DIACYLGLUCOSAMINE HYDROLASE-RELATED"/>
    <property type="match status" value="1"/>
</dbReference>
<dbReference type="SUPFAM" id="SSF56300">
    <property type="entry name" value="Metallo-dependent phosphatases"/>
    <property type="match status" value="1"/>
</dbReference>
<dbReference type="Pfam" id="PF00149">
    <property type="entry name" value="Metallophos"/>
    <property type="match status" value="1"/>
</dbReference>
<keyword evidence="5" id="KW-0464">Manganese</keyword>
<dbReference type="InterPro" id="IPR043461">
    <property type="entry name" value="LpxH-like"/>
</dbReference>
<dbReference type="GO" id="GO:0046872">
    <property type="term" value="F:metal ion binding"/>
    <property type="evidence" value="ECO:0007669"/>
    <property type="project" value="UniProtKB-KW"/>
</dbReference>
<feature type="domain" description="Calcineurin-like phosphoesterase" evidence="6">
    <location>
        <begin position="20"/>
        <end position="221"/>
    </location>
</feature>
<dbReference type="EMBL" id="JADILZ010000027">
    <property type="protein sequence ID" value="MBO8477829.1"/>
    <property type="molecule type" value="Genomic_DNA"/>
</dbReference>
<dbReference type="CDD" id="cd07398">
    <property type="entry name" value="MPP_YbbF-LpxH"/>
    <property type="match status" value="1"/>
</dbReference>
<dbReference type="GO" id="GO:0009245">
    <property type="term" value="P:lipid A biosynthetic process"/>
    <property type="evidence" value="ECO:0007669"/>
    <property type="project" value="TreeGrafter"/>
</dbReference>
<comment type="caution">
    <text evidence="7">The sequence shown here is derived from an EMBL/GenBank/DDBJ whole genome shotgun (WGS) entry which is preliminary data.</text>
</comment>
<evidence type="ECO:0000313" key="7">
    <source>
        <dbReference type="EMBL" id="MBO8477829.1"/>
    </source>
</evidence>
<proteinExistence type="predicted"/>
<organism evidence="7 8">
    <name type="scientific">Candidatus Cryptobacteroides excrementipullorum</name>
    <dbReference type="NCBI Taxonomy" id="2840761"/>
    <lineage>
        <taxon>Bacteria</taxon>
        <taxon>Pseudomonadati</taxon>
        <taxon>Bacteroidota</taxon>
        <taxon>Bacteroidia</taxon>
        <taxon>Bacteroidales</taxon>
        <taxon>Candidatus Cryptobacteroides</taxon>
    </lineage>
</organism>
<name>A0A9D9NL78_9BACT</name>
<reference evidence="7" key="2">
    <citation type="journal article" date="2021" name="PeerJ">
        <title>Extensive microbial diversity within the chicken gut microbiome revealed by metagenomics and culture.</title>
        <authorList>
            <person name="Gilroy R."/>
            <person name="Ravi A."/>
            <person name="Getino M."/>
            <person name="Pursley I."/>
            <person name="Horton D.L."/>
            <person name="Alikhan N.F."/>
            <person name="Baker D."/>
            <person name="Gharbi K."/>
            <person name="Hall N."/>
            <person name="Watson M."/>
            <person name="Adriaenssens E.M."/>
            <person name="Foster-Nyarko E."/>
            <person name="Jarju S."/>
            <person name="Secka A."/>
            <person name="Antonio M."/>
            <person name="Oren A."/>
            <person name="Chaudhuri R.R."/>
            <person name="La Ragione R."/>
            <person name="Hildebrand F."/>
            <person name="Pallen M.J."/>
        </authorList>
    </citation>
    <scope>NUCLEOTIDE SEQUENCE</scope>
    <source>
        <strain evidence="7">2478</strain>
    </source>
</reference>
<evidence type="ECO:0000256" key="1">
    <source>
        <dbReference type="ARBA" id="ARBA00022475"/>
    </source>
</evidence>
<dbReference type="Gene3D" id="3.60.21.10">
    <property type="match status" value="1"/>
</dbReference>
<evidence type="ECO:0000256" key="4">
    <source>
        <dbReference type="ARBA" id="ARBA00023136"/>
    </source>
</evidence>
<reference evidence="7" key="1">
    <citation type="submission" date="2020-10" db="EMBL/GenBank/DDBJ databases">
        <authorList>
            <person name="Gilroy R."/>
        </authorList>
    </citation>
    <scope>NUCLEOTIDE SEQUENCE</scope>
    <source>
        <strain evidence="7">2478</strain>
    </source>
</reference>
<dbReference type="Proteomes" id="UP000823771">
    <property type="component" value="Unassembled WGS sequence"/>
</dbReference>
<accession>A0A9D9NL78</accession>
<evidence type="ECO:0000256" key="2">
    <source>
        <dbReference type="ARBA" id="ARBA00022519"/>
    </source>
</evidence>
<keyword evidence="1" id="KW-1003">Cell membrane</keyword>
<evidence type="ECO:0000256" key="3">
    <source>
        <dbReference type="ARBA" id="ARBA00022723"/>
    </source>
</evidence>
<dbReference type="PANTHER" id="PTHR34990:SF2">
    <property type="entry name" value="BLL8164 PROTEIN"/>
    <property type="match status" value="1"/>
</dbReference>
<keyword evidence="4" id="KW-0472">Membrane</keyword>
<protein>
    <submittedName>
        <fullName evidence="7">UDP-2,3-diacylglucosamine diphosphatase</fullName>
    </submittedName>
</protein>
<evidence type="ECO:0000259" key="6">
    <source>
        <dbReference type="Pfam" id="PF00149"/>
    </source>
</evidence>
<dbReference type="InterPro" id="IPR004843">
    <property type="entry name" value="Calcineurin-like_PHP"/>
</dbReference>
<dbReference type="InterPro" id="IPR029052">
    <property type="entry name" value="Metallo-depent_PP-like"/>
</dbReference>
<sequence length="271" mass="31027">MTQDSAGETSSLVPARRHYKTVVISDVHIGSNHSKVEEASIFLESLTCDLLILNGDIIDGWQLDKHNRRWKKSYTRFADAVMRMMDDNGTEIVYVRGNHDDFLDSLAPLHLANISIVKDYILESCGKRYFITHGDVFDSVTANMRWLSVLGDKGYNMLLWANAIYNRYRLRRGKPYYSLSQTIKHKVKQAVSFISGFEKMLADLARSKKCDGVICGHIHYPEDRMIDGIRYLNSGDWVESLSALTEDTDGTWRIMRYRNEFGGSLVGIQKQ</sequence>
<dbReference type="GO" id="GO:0016020">
    <property type="term" value="C:membrane"/>
    <property type="evidence" value="ECO:0007669"/>
    <property type="project" value="GOC"/>
</dbReference>
<keyword evidence="3" id="KW-0479">Metal-binding</keyword>